<feature type="region of interest" description="Disordered" evidence="1">
    <location>
        <begin position="100"/>
        <end position="127"/>
    </location>
</feature>
<protein>
    <submittedName>
        <fullName evidence="2">Uncharacterized protein</fullName>
    </submittedName>
</protein>
<dbReference type="AlphaFoldDB" id="A0AA38NWV4"/>
<gene>
    <name evidence="2" type="ORF">F5878DRAFT_647182</name>
</gene>
<feature type="compositionally biased region" description="Basic and acidic residues" evidence="1">
    <location>
        <begin position="116"/>
        <end position="127"/>
    </location>
</feature>
<name>A0AA38NWV4_9AGAR</name>
<evidence type="ECO:0000313" key="2">
    <source>
        <dbReference type="EMBL" id="KAJ3831958.1"/>
    </source>
</evidence>
<keyword evidence="3" id="KW-1185">Reference proteome</keyword>
<evidence type="ECO:0000256" key="1">
    <source>
        <dbReference type="SAM" id="MobiDB-lite"/>
    </source>
</evidence>
<comment type="caution">
    <text evidence="2">The sequence shown here is derived from an EMBL/GenBank/DDBJ whole genome shotgun (WGS) entry which is preliminary data.</text>
</comment>
<dbReference type="Proteomes" id="UP001163846">
    <property type="component" value="Unassembled WGS sequence"/>
</dbReference>
<evidence type="ECO:0000313" key="3">
    <source>
        <dbReference type="Proteomes" id="UP001163846"/>
    </source>
</evidence>
<sequence>MDVHHVPIDSVVQEAEELVSKRLGTMSIESTLLKLFSDYLVDEPIPDPESTLYESLQSHRPTPNNVGGFYITDCNGQPVMYKFIAEIACTPMRVLGSDQDMDGIEPIAGPGPSKLPKKEKIDDDLIL</sequence>
<reference evidence="2" key="1">
    <citation type="submission" date="2022-08" db="EMBL/GenBank/DDBJ databases">
        <authorList>
            <consortium name="DOE Joint Genome Institute"/>
            <person name="Min B."/>
            <person name="Riley R."/>
            <person name="Sierra-Patev S."/>
            <person name="Naranjo-Ortiz M."/>
            <person name="Looney B."/>
            <person name="Konkel Z."/>
            <person name="Slot J.C."/>
            <person name="Sakamoto Y."/>
            <person name="Steenwyk J.L."/>
            <person name="Rokas A."/>
            <person name="Carro J."/>
            <person name="Camarero S."/>
            <person name="Ferreira P."/>
            <person name="Molpeceres G."/>
            <person name="Ruiz-Duenas F.J."/>
            <person name="Serrano A."/>
            <person name="Henrissat B."/>
            <person name="Drula E."/>
            <person name="Hughes K.W."/>
            <person name="Mata J.L."/>
            <person name="Ishikawa N.K."/>
            <person name="Vargas-Isla R."/>
            <person name="Ushijima S."/>
            <person name="Smith C.A."/>
            <person name="Ahrendt S."/>
            <person name="Andreopoulos W."/>
            <person name="He G."/>
            <person name="Labutti K."/>
            <person name="Lipzen A."/>
            <person name="Ng V."/>
            <person name="Sandor L."/>
            <person name="Barry K."/>
            <person name="Martinez A.T."/>
            <person name="Xiao Y."/>
            <person name="Gibbons J.G."/>
            <person name="Terashima K."/>
            <person name="Hibbett D.S."/>
            <person name="Grigoriev I.V."/>
        </authorList>
    </citation>
    <scope>NUCLEOTIDE SEQUENCE</scope>
    <source>
        <strain evidence="2">TFB9207</strain>
    </source>
</reference>
<accession>A0AA38NWV4</accession>
<organism evidence="2 3">
    <name type="scientific">Lentinula raphanica</name>
    <dbReference type="NCBI Taxonomy" id="153919"/>
    <lineage>
        <taxon>Eukaryota</taxon>
        <taxon>Fungi</taxon>
        <taxon>Dikarya</taxon>
        <taxon>Basidiomycota</taxon>
        <taxon>Agaricomycotina</taxon>
        <taxon>Agaricomycetes</taxon>
        <taxon>Agaricomycetidae</taxon>
        <taxon>Agaricales</taxon>
        <taxon>Marasmiineae</taxon>
        <taxon>Omphalotaceae</taxon>
        <taxon>Lentinula</taxon>
    </lineage>
</organism>
<dbReference type="EMBL" id="MU807141">
    <property type="protein sequence ID" value="KAJ3831958.1"/>
    <property type="molecule type" value="Genomic_DNA"/>
</dbReference>
<proteinExistence type="predicted"/>